<sequence length="81" mass="9013">EVTVVCRTTEEAPQAGNSRVDALSAYFCNSSYLQPRGALIQHCKVTLGMQRHSLQPDTLETVLMLRANEAFWNAQVVNECT</sequence>
<comment type="caution">
    <text evidence="1">The sequence shown here is derived from an EMBL/GenBank/DDBJ whole genome shotgun (WGS) entry which is preliminary data.</text>
</comment>
<dbReference type="AlphaFoldDB" id="A0A8T1TLD9"/>
<protein>
    <submittedName>
        <fullName evidence="1">Uncharacterized protein</fullName>
    </submittedName>
</protein>
<organism evidence="1 2">
    <name type="scientific">Phytophthora cactorum</name>
    <dbReference type="NCBI Taxonomy" id="29920"/>
    <lineage>
        <taxon>Eukaryota</taxon>
        <taxon>Sar</taxon>
        <taxon>Stramenopiles</taxon>
        <taxon>Oomycota</taxon>
        <taxon>Peronosporomycetes</taxon>
        <taxon>Peronosporales</taxon>
        <taxon>Peronosporaceae</taxon>
        <taxon>Phytophthora</taxon>
    </lineage>
</organism>
<dbReference type="EMBL" id="JAENGZ010002912">
    <property type="protein sequence ID" value="KAG6942589.1"/>
    <property type="molecule type" value="Genomic_DNA"/>
</dbReference>
<proteinExistence type="predicted"/>
<dbReference type="Proteomes" id="UP000688947">
    <property type="component" value="Unassembled WGS sequence"/>
</dbReference>
<evidence type="ECO:0000313" key="2">
    <source>
        <dbReference type="Proteomes" id="UP000688947"/>
    </source>
</evidence>
<accession>A0A8T1TLD9</accession>
<reference evidence="1" key="1">
    <citation type="submission" date="2021-01" db="EMBL/GenBank/DDBJ databases">
        <title>Phytophthora aleatoria, a newly-described species from Pinus radiata is distinct from Phytophthora cactorum isolates based on comparative genomics.</title>
        <authorList>
            <person name="Mcdougal R."/>
            <person name="Panda P."/>
            <person name="Williams N."/>
            <person name="Studholme D.J."/>
        </authorList>
    </citation>
    <scope>NUCLEOTIDE SEQUENCE</scope>
    <source>
        <strain evidence="1">NZFS 3830</strain>
    </source>
</reference>
<evidence type="ECO:0000313" key="1">
    <source>
        <dbReference type="EMBL" id="KAG6942589.1"/>
    </source>
</evidence>
<gene>
    <name evidence="1" type="ORF">JG687_00018977</name>
</gene>
<feature type="non-terminal residue" evidence="1">
    <location>
        <position position="1"/>
    </location>
</feature>
<name>A0A8T1TLD9_9STRA</name>